<comment type="caution">
    <text evidence="1">The sequence shown here is derived from an EMBL/GenBank/DDBJ whole genome shotgun (WGS) entry which is preliminary data.</text>
</comment>
<dbReference type="Proteomes" id="UP000266206">
    <property type="component" value="Unassembled WGS sequence"/>
</dbReference>
<dbReference type="OrthoDB" id="8781600at2"/>
<dbReference type="AlphaFoldDB" id="A0A3A1YWL1"/>
<dbReference type="EMBL" id="NQYH01000001">
    <property type="protein sequence ID" value="RIY41936.1"/>
    <property type="molecule type" value="Genomic_DNA"/>
</dbReference>
<dbReference type="RefSeq" id="WP_119515163.1">
    <property type="nucleotide sequence ID" value="NZ_NQYH01000001.1"/>
</dbReference>
<gene>
    <name evidence="1" type="ORF">CJP73_00370</name>
</gene>
<reference evidence="1 2" key="1">
    <citation type="submission" date="2017-08" db="EMBL/GenBank/DDBJ databases">
        <title>Pusillimonas indicus sp. nov., a member of the family Alcaligenaceae isolated from surface seawater.</title>
        <authorList>
            <person name="Li J."/>
        </authorList>
    </citation>
    <scope>NUCLEOTIDE SEQUENCE [LARGE SCALE GENOMIC DNA]</scope>
    <source>
        <strain evidence="1 2">L52-1-41</strain>
    </source>
</reference>
<protein>
    <submittedName>
        <fullName evidence="1">Uncharacterized protein</fullName>
    </submittedName>
</protein>
<proteinExistence type="predicted"/>
<evidence type="ECO:0000313" key="1">
    <source>
        <dbReference type="EMBL" id="RIY41936.1"/>
    </source>
</evidence>
<organism evidence="1 2">
    <name type="scientific">Neopusillimonas maritima</name>
    <dbReference type="NCBI Taxonomy" id="2026239"/>
    <lineage>
        <taxon>Bacteria</taxon>
        <taxon>Pseudomonadati</taxon>
        <taxon>Pseudomonadota</taxon>
        <taxon>Betaproteobacteria</taxon>
        <taxon>Burkholderiales</taxon>
        <taxon>Alcaligenaceae</taxon>
        <taxon>Neopusillimonas</taxon>
    </lineage>
</organism>
<accession>A0A3A1YWL1</accession>
<evidence type="ECO:0000313" key="2">
    <source>
        <dbReference type="Proteomes" id="UP000266206"/>
    </source>
</evidence>
<sequence length="154" mass="16922">MFFSPKTKTFFDPEYNKGNIPADAVEITADERAALLKGESEGKQITIDVNGYPILQDQPPSTPKEIEAAKKAIVQRHMDEAARALGYDDIKSAVTYAEEPAVPKFQAEGRAFRAWRSLVWAACYAILDDVNAGNRGVPTDAELIAELPELVLPD</sequence>
<name>A0A3A1YWL1_9BURK</name>